<dbReference type="Pfam" id="PF03015">
    <property type="entry name" value="Sterile"/>
    <property type="match status" value="1"/>
</dbReference>
<dbReference type="GO" id="GO:0005777">
    <property type="term" value="C:peroxisome"/>
    <property type="evidence" value="ECO:0007669"/>
    <property type="project" value="TreeGrafter"/>
</dbReference>
<evidence type="ECO:0000313" key="8">
    <source>
        <dbReference type="Proteomes" id="UP000002358"/>
    </source>
</evidence>
<evidence type="ECO:0000256" key="2">
    <source>
        <dbReference type="ARBA" id="ARBA00022516"/>
    </source>
</evidence>
<dbReference type="GO" id="GO:0035336">
    <property type="term" value="P:long-chain fatty-acyl-CoA metabolic process"/>
    <property type="evidence" value="ECO:0007669"/>
    <property type="project" value="TreeGrafter"/>
</dbReference>
<evidence type="ECO:0000313" key="7">
    <source>
        <dbReference type="EnsemblMetazoa" id="XP_001601550"/>
    </source>
</evidence>
<sequence length="556" mass="62382">MLVESPEISQSRFPPRAPRCSPSAASFACLSPGARAAESMSVVDAIYQRMRDDTEAVAEKKGESELAKFYAGLQLFVTGASDLVGKCLLEKLLRDCPDLERIYVLVRTKKAEEFQAKCDELCDDSVFDLLRKSRPDFRSKLSLLRGDLAQDGLGLSEEDYRSLSENANVIFHNGAATRLDEQVSLALQTNVLGTRRMLELARDCKQLKAFLLVSSGFAHCQQRVLEEKFYRSPADLKTVADMLEADAAPSGLTKDALEMLLGEWPNIFAYSKATAEELVRQHAARSPFACCVFRPSAVVSSHKEPQPGFVDGKNGPARFFLKIAMGAVHVIYSVDYPIDLVPADLSVNAMLVCAWDAVDRWQVEPGAFVYNFGTSQERPITMRQIKEKIMDDPGALVSAKSRRRPYVLFATNFLLYLAMRLLLDYVPALVADLLAVLHGNAPDSWALLRESMGDMCRLHRFSSGNWRIRMPEMLKACERLNPRDRELFPCDVRRLDWDDYFLTFWRGIRVNVLKESYELGEPGGKWPCKCPCKCVCYGLGLVLALLAYYLISGLLF</sequence>
<dbReference type="SUPFAM" id="SSF51735">
    <property type="entry name" value="NAD(P)-binding Rossmann-fold domains"/>
    <property type="match status" value="1"/>
</dbReference>
<name>A0A7M7G2Q7_NASVI</name>
<accession>A0A7M7G2Q7</accession>
<comment type="catalytic activity">
    <reaction evidence="4">
        <text>a long-chain fatty acyl-CoA + 2 NADPH + 2 H(+) = a long-chain primary fatty alcohol + 2 NADP(+) + CoA</text>
        <dbReference type="Rhea" id="RHEA:52716"/>
        <dbReference type="ChEBI" id="CHEBI:15378"/>
        <dbReference type="ChEBI" id="CHEBI:57287"/>
        <dbReference type="ChEBI" id="CHEBI:57783"/>
        <dbReference type="ChEBI" id="CHEBI:58349"/>
        <dbReference type="ChEBI" id="CHEBI:77396"/>
        <dbReference type="ChEBI" id="CHEBI:83139"/>
        <dbReference type="EC" id="1.2.1.84"/>
    </reaction>
</comment>
<evidence type="ECO:0000256" key="4">
    <source>
        <dbReference type="RuleBase" id="RU363097"/>
    </source>
</evidence>
<feature type="domain" description="Thioester reductase (TE)" evidence="6">
    <location>
        <begin position="77"/>
        <end position="350"/>
    </location>
</feature>
<keyword evidence="4" id="KW-0521">NADP</keyword>
<dbReference type="GO" id="GO:0102965">
    <property type="term" value="F:alcohol-forming long-chain fatty acyl-CoA reductase activity"/>
    <property type="evidence" value="ECO:0007669"/>
    <property type="project" value="UniProtKB-EC"/>
</dbReference>
<dbReference type="Gene3D" id="3.40.50.720">
    <property type="entry name" value="NAD(P)-binding Rossmann-like Domain"/>
    <property type="match status" value="1"/>
</dbReference>
<dbReference type="RefSeq" id="XP_001601550.5">
    <property type="nucleotide sequence ID" value="XM_001601500.6"/>
</dbReference>
<protein>
    <recommendedName>
        <fullName evidence="4">Fatty acyl-CoA reductase</fullName>
        <ecNumber evidence="4">1.2.1.84</ecNumber>
    </recommendedName>
</protein>
<dbReference type="CDD" id="cd09071">
    <property type="entry name" value="FAR_C"/>
    <property type="match status" value="1"/>
</dbReference>
<dbReference type="SMR" id="A0A7M7G2Q7"/>
<dbReference type="CDD" id="cd05236">
    <property type="entry name" value="FAR-N_SDR_e"/>
    <property type="match status" value="1"/>
</dbReference>
<dbReference type="InterPro" id="IPR026055">
    <property type="entry name" value="FAR"/>
</dbReference>
<dbReference type="InterPro" id="IPR036291">
    <property type="entry name" value="NAD(P)-bd_dom_sf"/>
</dbReference>
<dbReference type="OrthoDB" id="429813at2759"/>
<organism evidence="7 8">
    <name type="scientific">Nasonia vitripennis</name>
    <name type="common">Parasitic wasp</name>
    <dbReference type="NCBI Taxonomy" id="7425"/>
    <lineage>
        <taxon>Eukaryota</taxon>
        <taxon>Metazoa</taxon>
        <taxon>Ecdysozoa</taxon>
        <taxon>Arthropoda</taxon>
        <taxon>Hexapoda</taxon>
        <taxon>Insecta</taxon>
        <taxon>Pterygota</taxon>
        <taxon>Neoptera</taxon>
        <taxon>Endopterygota</taxon>
        <taxon>Hymenoptera</taxon>
        <taxon>Apocrita</taxon>
        <taxon>Proctotrupomorpha</taxon>
        <taxon>Chalcidoidea</taxon>
        <taxon>Pteromalidae</taxon>
        <taxon>Pteromalinae</taxon>
        <taxon>Nasonia</taxon>
    </lineage>
</organism>
<feature type="domain" description="Fatty acyl-CoA reductase C-terminal" evidence="5">
    <location>
        <begin position="425"/>
        <end position="515"/>
    </location>
</feature>
<dbReference type="InterPro" id="IPR013120">
    <property type="entry name" value="FAR_NAD-bd"/>
</dbReference>
<dbReference type="EC" id="1.2.1.84" evidence="4"/>
<dbReference type="InterPro" id="IPR033640">
    <property type="entry name" value="FAR_C"/>
</dbReference>
<dbReference type="InParanoid" id="A0A7M7G2Q7"/>
<dbReference type="PANTHER" id="PTHR11011">
    <property type="entry name" value="MALE STERILITY PROTEIN 2-RELATED"/>
    <property type="match status" value="1"/>
</dbReference>
<proteinExistence type="inferred from homology"/>
<evidence type="ECO:0000256" key="3">
    <source>
        <dbReference type="ARBA" id="ARBA00023098"/>
    </source>
</evidence>
<evidence type="ECO:0000259" key="5">
    <source>
        <dbReference type="Pfam" id="PF03015"/>
    </source>
</evidence>
<dbReference type="GeneID" id="100117218"/>
<keyword evidence="2 4" id="KW-0444">Lipid biosynthesis</keyword>
<evidence type="ECO:0000256" key="1">
    <source>
        <dbReference type="ARBA" id="ARBA00005928"/>
    </source>
</evidence>
<dbReference type="Pfam" id="PF07993">
    <property type="entry name" value="NAD_binding_4"/>
    <property type="match status" value="1"/>
</dbReference>
<dbReference type="EnsemblMetazoa" id="XM_001601500">
    <property type="protein sequence ID" value="XP_001601550"/>
    <property type="gene ID" value="LOC100117218"/>
</dbReference>
<evidence type="ECO:0000259" key="6">
    <source>
        <dbReference type="Pfam" id="PF07993"/>
    </source>
</evidence>
<comment type="function">
    <text evidence="4">Catalyzes the reduction of fatty acyl-CoA to fatty alcohols.</text>
</comment>
<dbReference type="GO" id="GO:0080019">
    <property type="term" value="F:alcohol-forming very long-chain fatty acyl-CoA reductase activity"/>
    <property type="evidence" value="ECO:0007669"/>
    <property type="project" value="InterPro"/>
</dbReference>
<dbReference type="AlphaFoldDB" id="A0A7M7G2Q7"/>
<dbReference type="Proteomes" id="UP000002358">
    <property type="component" value="Chromosome 2"/>
</dbReference>
<reference evidence="7" key="1">
    <citation type="submission" date="2021-01" db="UniProtKB">
        <authorList>
            <consortium name="EnsemblMetazoa"/>
        </authorList>
    </citation>
    <scope>IDENTIFICATION</scope>
</reference>
<comment type="similarity">
    <text evidence="1 4">Belongs to the fatty acyl-CoA reductase family.</text>
</comment>
<keyword evidence="3 4" id="KW-0443">Lipid metabolism</keyword>
<dbReference type="PANTHER" id="PTHR11011:SF45">
    <property type="entry name" value="FATTY ACYL-COA REDUCTASE CG8306-RELATED"/>
    <property type="match status" value="1"/>
</dbReference>
<keyword evidence="4" id="KW-0560">Oxidoreductase</keyword>
<keyword evidence="8" id="KW-1185">Reference proteome</keyword>